<protein>
    <submittedName>
        <fullName evidence="3">tRNA arginine adenosine deaminase, putative isoform 2</fullName>
    </submittedName>
</protein>
<dbReference type="InterPro" id="IPR016193">
    <property type="entry name" value="Cytidine_deaminase-like"/>
</dbReference>
<dbReference type="PANTHER" id="PTHR11079:SF179">
    <property type="entry name" value="TRNA(ADENINE(34)) DEAMINASE, CHLOROPLASTIC"/>
    <property type="match status" value="1"/>
</dbReference>
<evidence type="ECO:0000313" key="4">
    <source>
        <dbReference type="Proteomes" id="UP000436088"/>
    </source>
</evidence>
<dbReference type="PROSITE" id="PS51747">
    <property type="entry name" value="CYT_DCMP_DEAMINASES_2"/>
    <property type="match status" value="1"/>
</dbReference>
<feature type="compositionally biased region" description="Low complexity" evidence="1">
    <location>
        <begin position="245"/>
        <end position="259"/>
    </location>
</feature>
<dbReference type="GO" id="GO:0046872">
    <property type="term" value="F:metal ion binding"/>
    <property type="evidence" value="ECO:0007669"/>
    <property type="project" value="UniProtKB-KW"/>
</dbReference>
<feature type="region of interest" description="Disordered" evidence="1">
    <location>
        <begin position="470"/>
        <end position="513"/>
    </location>
</feature>
<dbReference type="CDD" id="cd01285">
    <property type="entry name" value="nucleoside_deaminase"/>
    <property type="match status" value="1"/>
</dbReference>
<feature type="region of interest" description="Disordered" evidence="1">
    <location>
        <begin position="709"/>
        <end position="755"/>
    </location>
</feature>
<dbReference type="EMBL" id="VEPZ02001603">
    <property type="protein sequence ID" value="KAE8666027.1"/>
    <property type="molecule type" value="Genomic_DNA"/>
</dbReference>
<feature type="compositionally biased region" description="Low complexity" evidence="1">
    <location>
        <begin position="712"/>
        <end position="723"/>
    </location>
</feature>
<proteinExistence type="predicted"/>
<feature type="region of interest" description="Disordered" evidence="1">
    <location>
        <begin position="411"/>
        <end position="457"/>
    </location>
</feature>
<evidence type="ECO:0000313" key="3">
    <source>
        <dbReference type="EMBL" id="KAE8666027.1"/>
    </source>
</evidence>
<reference evidence="3" key="1">
    <citation type="submission" date="2019-09" db="EMBL/GenBank/DDBJ databases">
        <title>Draft genome information of white flower Hibiscus syriacus.</title>
        <authorList>
            <person name="Kim Y.-M."/>
        </authorList>
    </citation>
    <scope>NUCLEOTIDE SEQUENCE [LARGE SCALE GENOMIC DNA]</scope>
    <source>
        <strain evidence="3">YM2019G1</strain>
    </source>
</reference>
<dbReference type="InterPro" id="IPR002125">
    <property type="entry name" value="CMP_dCMP_dom"/>
</dbReference>
<evidence type="ECO:0000259" key="2">
    <source>
        <dbReference type="PROSITE" id="PS51747"/>
    </source>
</evidence>
<evidence type="ECO:0000256" key="1">
    <source>
        <dbReference type="SAM" id="MobiDB-lite"/>
    </source>
</evidence>
<dbReference type="Pfam" id="PF00383">
    <property type="entry name" value="dCMP_cyt_deam_1"/>
    <property type="match status" value="1"/>
</dbReference>
<feature type="domain" description="CMP/dCMP-type deaminase" evidence="2">
    <location>
        <begin position="881"/>
        <end position="1003"/>
    </location>
</feature>
<dbReference type="SUPFAM" id="SSF53927">
    <property type="entry name" value="Cytidine deaminase-like"/>
    <property type="match status" value="1"/>
</dbReference>
<feature type="region of interest" description="Disordered" evidence="1">
    <location>
        <begin position="597"/>
        <end position="660"/>
    </location>
</feature>
<feature type="compositionally biased region" description="Basic and acidic residues" evidence="1">
    <location>
        <begin position="228"/>
        <end position="240"/>
    </location>
</feature>
<gene>
    <name evidence="3" type="ORF">F3Y22_tig00112518pilonHSYRG00009</name>
</gene>
<sequence length="1042" mass="115405">MYNSCSISSSAFSLRSNGSISFSFNDCSSNVFNSSPLSSSPCFSSCCSSCACCCATFATATHRLPSTPCFLYGLRQSALVHCSPSRRFILPAGCRCLSGFLSCDLNRAAFEVSTGIMFARKAKGRFRCMVSEDNAASSRYLLGGVDAAEAMVNLLSEEVDGECLGTGEINRSSYKVVEVNKAKDYDKGDDEPYREKTRTVRSGLLESDSKDEYEPIAVESRGVIRRKAESESSLRTEHLRGRTKSSSCSSYYSLSSSGDLESDVELSDREQFVTETIRDETRRSEGQLTEGLKRGNAVGISVDWDLKKNQRRGLLKYPLTKYNLGQNPHKNMKEGKSQGVREMSKIHVSDVGKTSQEKLEIEEEDRNLVQSRSRLKMKIWEEDTIMDQTSFQQTRKKQLQRGEWITGQLEMRRKSECSSETNEAKNKKTSILQSRTQKMKQNDTSSLNFTSDQKQYRRVEPGKGMPAITNINERSEMHNEANGRVQQKKSRKENLKSTSVSEELSSGQSEEGSSFQAFLSLVSETREQQSHVNLEESEKRSTEYVLMPPHPQAITGGLPHDDSISRIFTEEASGKTSEVALPPHTCIREEGLHLHTTNHMQEKRGNISSDLTSPCEGDKYEPNASGQYDKEESKMKRHDSRQSLKGSGGRGPSNEMWDVTDPSVQEPLEAETPQGISTSGNASIKRSGMSLWTLMGDIVRLQWSSRALTPNSSSTARSGGRTSPNESVHSEGDFSDSTRTTEKVGHLEGNISPSSNILETVPASEVISLTSQKEKHGISSSEVAPSGKEVVQSSLPLPAGSTKASLVLEDISEADKINIKGSGSIRTMVQQPFGARIAEASGSQDKEGELKQRKLQRTKQVPRDRFDEWEEAYRLEREQRKIDEMFMRETLLEAKKAADYWEVLVGAVLVQHGKIIARGRNLVEELRDSTAHAEMICIQEASSILRSWRLADTTLYVTLEPCPMCAGAILQARIDTVGWGAPNKLLGADGSWIRLFPDGRGGNGSEVTDKTAARVHPFHPNMGIRQDIGIGVCRHDATIFPA</sequence>
<organism evidence="3 4">
    <name type="scientific">Hibiscus syriacus</name>
    <name type="common">Rose of Sharon</name>
    <dbReference type="NCBI Taxonomy" id="106335"/>
    <lineage>
        <taxon>Eukaryota</taxon>
        <taxon>Viridiplantae</taxon>
        <taxon>Streptophyta</taxon>
        <taxon>Embryophyta</taxon>
        <taxon>Tracheophyta</taxon>
        <taxon>Spermatophyta</taxon>
        <taxon>Magnoliopsida</taxon>
        <taxon>eudicotyledons</taxon>
        <taxon>Gunneridae</taxon>
        <taxon>Pentapetalae</taxon>
        <taxon>rosids</taxon>
        <taxon>malvids</taxon>
        <taxon>Malvales</taxon>
        <taxon>Malvaceae</taxon>
        <taxon>Malvoideae</taxon>
        <taxon>Hibiscus</taxon>
    </lineage>
</organism>
<dbReference type="Gene3D" id="3.40.140.10">
    <property type="entry name" value="Cytidine Deaminase, domain 2"/>
    <property type="match status" value="1"/>
</dbReference>
<dbReference type="GO" id="GO:0009507">
    <property type="term" value="C:chloroplast"/>
    <property type="evidence" value="ECO:0007669"/>
    <property type="project" value="TreeGrafter"/>
</dbReference>
<dbReference type="AlphaFoldDB" id="A0A6A2Y629"/>
<feature type="compositionally biased region" description="Basic and acidic residues" evidence="1">
    <location>
        <begin position="411"/>
        <end position="426"/>
    </location>
</feature>
<dbReference type="GO" id="GO:0002100">
    <property type="term" value="P:tRNA wobble adenosine to inosine editing"/>
    <property type="evidence" value="ECO:0007669"/>
    <property type="project" value="InterPro"/>
</dbReference>
<keyword evidence="4" id="KW-1185">Reference proteome</keyword>
<dbReference type="Proteomes" id="UP000436088">
    <property type="component" value="Unassembled WGS sequence"/>
</dbReference>
<feature type="region of interest" description="Disordered" evidence="1">
    <location>
        <begin position="228"/>
        <end position="267"/>
    </location>
</feature>
<name>A0A6A2Y629_HIBSY</name>
<feature type="compositionally biased region" description="Low complexity" evidence="1">
    <location>
        <begin position="497"/>
        <end position="513"/>
    </location>
</feature>
<accession>A0A6A2Y629</accession>
<feature type="compositionally biased region" description="Polar residues" evidence="1">
    <location>
        <begin position="442"/>
        <end position="453"/>
    </location>
</feature>
<dbReference type="GO" id="GO:0052717">
    <property type="term" value="F:tRNA-specific adenosine-34 deaminase activity"/>
    <property type="evidence" value="ECO:0007669"/>
    <property type="project" value="UniProtKB-EC"/>
</dbReference>
<dbReference type="PANTHER" id="PTHR11079">
    <property type="entry name" value="CYTOSINE DEAMINASE FAMILY MEMBER"/>
    <property type="match status" value="1"/>
</dbReference>
<comment type="caution">
    <text evidence="3">The sequence shown here is derived from an EMBL/GenBank/DDBJ whole genome shotgun (WGS) entry which is preliminary data.</text>
</comment>